<evidence type="ECO:0000256" key="2">
    <source>
        <dbReference type="SAM" id="Phobius"/>
    </source>
</evidence>
<evidence type="ECO:0000313" key="4">
    <source>
        <dbReference type="EMBL" id="RJG02178.1"/>
    </source>
</evidence>
<dbReference type="AlphaFoldDB" id="A0A3A3G127"/>
<gene>
    <name evidence="4" type="ORF">D3878_11800</name>
</gene>
<accession>A0A3A3G127</accession>
<comment type="caution">
    <text evidence="4">The sequence shown here is derived from an EMBL/GenBank/DDBJ whole genome shotgun (WGS) entry which is preliminary data.</text>
</comment>
<feature type="compositionally biased region" description="Polar residues" evidence="1">
    <location>
        <begin position="1"/>
        <end position="13"/>
    </location>
</feature>
<dbReference type="PANTHER" id="PTHR35893">
    <property type="entry name" value="INNER MEMBRANE PROTEIN-RELATED"/>
    <property type="match status" value="1"/>
</dbReference>
<evidence type="ECO:0000256" key="1">
    <source>
        <dbReference type="SAM" id="MobiDB-lite"/>
    </source>
</evidence>
<keyword evidence="2" id="KW-0472">Membrane</keyword>
<evidence type="ECO:0000313" key="5">
    <source>
        <dbReference type="Proteomes" id="UP000266327"/>
    </source>
</evidence>
<sequence>MEYGSQTTQQGESLASDLKNAAMDAGEAIKSSGQQLGERYQGTRARVQESLGKAKSGLSDMEKKVSIRTRDAVGSTDQFVKEHPWQSVGIGAVAGLVIGFLMMRR</sequence>
<dbReference type="InterPro" id="IPR010279">
    <property type="entry name" value="YqjD/ElaB"/>
</dbReference>
<evidence type="ECO:0000259" key="3">
    <source>
        <dbReference type="Pfam" id="PF19029"/>
    </source>
</evidence>
<organism evidence="4 5">
    <name type="scientific">Noviherbaspirillum sedimenti</name>
    <dbReference type="NCBI Taxonomy" id="2320865"/>
    <lineage>
        <taxon>Bacteria</taxon>
        <taxon>Pseudomonadati</taxon>
        <taxon>Pseudomonadota</taxon>
        <taxon>Betaproteobacteria</taxon>
        <taxon>Burkholderiales</taxon>
        <taxon>Oxalobacteraceae</taxon>
        <taxon>Noviherbaspirillum</taxon>
    </lineage>
</organism>
<keyword evidence="2" id="KW-1133">Transmembrane helix</keyword>
<feature type="region of interest" description="Disordered" evidence="1">
    <location>
        <begin position="1"/>
        <end position="20"/>
    </location>
</feature>
<keyword evidence="5" id="KW-1185">Reference proteome</keyword>
<name>A0A3A3G127_9BURK</name>
<dbReference type="OrthoDB" id="9181874at2"/>
<keyword evidence="2" id="KW-0812">Transmembrane</keyword>
<dbReference type="Proteomes" id="UP000266327">
    <property type="component" value="Unassembled WGS sequence"/>
</dbReference>
<dbReference type="RefSeq" id="WP_119785638.1">
    <property type="nucleotide sequence ID" value="NZ_QYUQ01000002.1"/>
</dbReference>
<dbReference type="GO" id="GO:0043022">
    <property type="term" value="F:ribosome binding"/>
    <property type="evidence" value="ECO:0007669"/>
    <property type="project" value="InterPro"/>
</dbReference>
<dbReference type="Pfam" id="PF19029">
    <property type="entry name" value="DUF883_C"/>
    <property type="match status" value="1"/>
</dbReference>
<proteinExistence type="predicted"/>
<dbReference type="InterPro" id="IPR043605">
    <property type="entry name" value="DUF883_C"/>
</dbReference>
<reference evidence="5" key="1">
    <citation type="submission" date="2018-09" db="EMBL/GenBank/DDBJ databases">
        <authorList>
            <person name="Zhu H."/>
        </authorList>
    </citation>
    <scope>NUCLEOTIDE SEQUENCE [LARGE SCALE GENOMIC DNA]</scope>
    <source>
        <strain evidence="5">K1S02-23</strain>
    </source>
</reference>
<feature type="transmembrane region" description="Helical" evidence="2">
    <location>
        <begin position="85"/>
        <end position="103"/>
    </location>
</feature>
<dbReference type="PANTHER" id="PTHR35893:SF3">
    <property type="entry name" value="INNER MEMBRANE PROTEIN"/>
    <property type="match status" value="1"/>
</dbReference>
<feature type="domain" description="DUF883" evidence="3">
    <location>
        <begin position="76"/>
        <end position="105"/>
    </location>
</feature>
<dbReference type="EMBL" id="QYUQ01000002">
    <property type="protein sequence ID" value="RJG02178.1"/>
    <property type="molecule type" value="Genomic_DNA"/>
</dbReference>
<protein>
    <submittedName>
        <fullName evidence="4">DUF883 family protein</fullName>
    </submittedName>
</protein>